<comment type="similarity">
    <text evidence="1">Belongs to the ROK (NagC/XylR) family.</text>
</comment>
<dbReference type="Pfam" id="PF00480">
    <property type="entry name" value="ROK"/>
    <property type="match status" value="1"/>
</dbReference>
<evidence type="ECO:0000313" key="3">
    <source>
        <dbReference type="Proteomes" id="UP000253426"/>
    </source>
</evidence>
<dbReference type="EMBL" id="QNRR01000002">
    <property type="protein sequence ID" value="RBP45768.1"/>
    <property type="molecule type" value="Genomic_DNA"/>
</dbReference>
<dbReference type="InterPro" id="IPR049874">
    <property type="entry name" value="ROK_cs"/>
</dbReference>
<reference evidence="2 3" key="1">
    <citation type="submission" date="2018-06" db="EMBL/GenBank/DDBJ databases">
        <title>Genomic Encyclopedia of Type Strains, Phase IV (KMG-IV): sequencing the most valuable type-strain genomes for metagenomic binning, comparative biology and taxonomic classification.</title>
        <authorList>
            <person name="Goeker M."/>
        </authorList>
    </citation>
    <scope>NUCLEOTIDE SEQUENCE [LARGE SCALE GENOMIC DNA]</scope>
    <source>
        <strain evidence="2 3">DSM 25532</strain>
    </source>
</reference>
<accession>A0A366HRQ9</accession>
<keyword evidence="2" id="KW-0808">Transferase</keyword>
<dbReference type="PANTHER" id="PTHR18964:SF149">
    <property type="entry name" value="BIFUNCTIONAL UDP-N-ACETYLGLUCOSAMINE 2-EPIMERASE_N-ACETYLMANNOSAMINE KINASE"/>
    <property type="match status" value="1"/>
</dbReference>
<sequence length="301" mass="30904">MTSHSHLIGIDLGGTNIKGALFDATTGECLERATTPTRDGEKDGDLPAWSSGVRKLVEQFEAQAGSANLPIGISAPGLAARDGSCISWMPGRMHGLEGFQWAGFLHRPVRVLNDAHAALLGEVWQGAAAGARDAVLLTLGTGVGGAVISDGRLLTGHLGRAGHLGHITVDHHGSPGITGTPGNLEDAVGNATVAARSQGRFTSTRALLEAVQAGDADADRVWATSMHALAAGMVSLINCFDPETFILGGGIAAGAAGMLLDPLQDLLDQMEWRPGGQRVKVVLASLGEWAGATGAAWYGGK</sequence>
<evidence type="ECO:0000256" key="1">
    <source>
        <dbReference type="ARBA" id="ARBA00006479"/>
    </source>
</evidence>
<dbReference type="Gene3D" id="3.30.420.40">
    <property type="match status" value="2"/>
</dbReference>
<keyword evidence="3" id="KW-1185">Reference proteome</keyword>
<protein>
    <submittedName>
        <fullName evidence="2">Glucokinase</fullName>
    </submittedName>
</protein>
<gene>
    <name evidence="2" type="ORF">DES53_102150</name>
</gene>
<dbReference type="SUPFAM" id="SSF53067">
    <property type="entry name" value="Actin-like ATPase domain"/>
    <property type="match status" value="1"/>
</dbReference>
<dbReference type="Proteomes" id="UP000253426">
    <property type="component" value="Unassembled WGS sequence"/>
</dbReference>
<keyword evidence="2" id="KW-0418">Kinase</keyword>
<dbReference type="PROSITE" id="PS01125">
    <property type="entry name" value="ROK"/>
    <property type="match status" value="1"/>
</dbReference>
<dbReference type="GO" id="GO:0016301">
    <property type="term" value="F:kinase activity"/>
    <property type="evidence" value="ECO:0007669"/>
    <property type="project" value="UniProtKB-KW"/>
</dbReference>
<dbReference type="PANTHER" id="PTHR18964">
    <property type="entry name" value="ROK (REPRESSOR, ORF, KINASE) FAMILY"/>
    <property type="match status" value="1"/>
</dbReference>
<dbReference type="InterPro" id="IPR043129">
    <property type="entry name" value="ATPase_NBD"/>
</dbReference>
<evidence type="ECO:0000313" key="2">
    <source>
        <dbReference type="EMBL" id="RBP45768.1"/>
    </source>
</evidence>
<dbReference type="RefSeq" id="WP_170156889.1">
    <property type="nucleotide sequence ID" value="NZ_QNRR01000002.1"/>
</dbReference>
<organism evidence="2 3">
    <name type="scientific">Roseimicrobium gellanilyticum</name>
    <dbReference type="NCBI Taxonomy" id="748857"/>
    <lineage>
        <taxon>Bacteria</taxon>
        <taxon>Pseudomonadati</taxon>
        <taxon>Verrucomicrobiota</taxon>
        <taxon>Verrucomicrobiia</taxon>
        <taxon>Verrucomicrobiales</taxon>
        <taxon>Verrucomicrobiaceae</taxon>
        <taxon>Roseimicrobium</taxon>
    </lineage>
</organism>
<comment type="caution">
    <text evidence="2">The sequence shown here is derived from an EMBL/GenBank/DDBJ whole genome shotgun (WGS) entry which is preliminary data.</text>
</comment>
<dbReference type="AlphaFoldDB" id="A0A366HRQ9"/>
<name>A0A366HRQ9_9BACT</name>
<proteinExistence type="inferred from homology"/>
<dbReference type="InterPro" id="IPR000600">
    <property type="entry name" value="ROK"/>
</dbReference>